<comment type="caution">
    <text evidence="11">The sequence shown here is derived from an EMBL/GenBank/DDBJ whole genome shotgun (WGS) entry which is preliminary data.</text>
</comment>
<dbReference type="PRINTS" id="PR00106">
    <property type="entry name" value="DNAPOLB"/>
</dbReference>
<evidence type="ECO:0000256" key="6">
    <source>
        <dbReference type="ARBA" id="ARBA00023125"/>
    </source>
</evidence>
<dbReference type="Gene3D" id="1.10.287.690">
    <property type="entry name" value="Helix hairpin bin"/>
    <property type="match status" value="1"/>
</dbReference>
<evidence type="ECO:0000256" key="8">
    <source>
        <dbReference type="RuleBase" id="RU000442"/>
    </source>
</evidence>
<organism evidence="11 12">
    <name type="scientific">Cinchona calisaya</name>
    <dbReference type="NCBI Taxonomy" id="153742"/>
    <lineage>
        <taxon>Eukaryota</taxon>
        <taxon>Viridiplantae</taxon>
        <taxon>Streptophyta</taxon>
        <taxon>Embryophyta</taxon>
        <taxon>Tracheophyta</taxon>
        <taxon>Spermatophyta</taxon>
        <taxon>Magnoliopsida</taxon>
        <taxon>eudicotyledons</taxon>
        <taxon>Gunneridae</taxon>
        <taxon>Pentapetalae</taxon>
        <taxon>asterids</taxon>
        <taxon>lamiids</taxon>
        <taxon>Gentianales</taxon>
        <taxon>Rubiaceae</taxon>
        <taxon>Cinchonoideae</taxon>
        <taxon>Cinchoneae</taxon>
        <taxon>Cinchona</taxon>
    </lineage>
</organism>
<keyword evidence="4 8" id="KW-0235">DNA replication</keyword>
<dbReference type="InterPro" id="IPR012337">
    <property type="entry name" value="RNaseH-like_sf"/>
</dbReference>
<feature type="compositionally biased region" description="Polar residues" evidence="9">
    <location>
        <begin position="693"/>
        <end position="714"/>
    </location>
</feature>
<evidence type="ECO:0000259" key="10">
    <source>
        <dbReference type="Pfam" id="PF03175"/>
    </source>
</evidence>
<feature type="region of interest" description="Disordered" evidence="9">
    <location>
        <begin position="693"/>
        <end position="738"/>
    </location>
</feature>
<dbReference type="SUPFAM" id="SSF56672">
    <property type="entry name" value="DNA/RNA polymerases"/>
    <property type="match status" value="1"/>
</dbReference>
<dbReference type="InterPro" id="IPR004868">
    <property type="entry name" value="DNA-dir_DNA_pol_B_mt/vir"/>
</dbReference>
<dbReference type="InterPro" id="IPR006172">
    <property type="entry name" value="DNA-dir_DNA_pol_B"/>
</dbReference>
<keyword evidence="12" id="KW-1185">Reference proteome</keyword>
<keyword evidence="2 8" id="KW-0808">Transferase</keyword>
<sequence>MIGKIIKVMDSDMISGNLPEVKSLMCEKSRIPSKISAIKDNNIKECRSFIVADIETVMVNNVHVPYAAGYLVVKPGDDLTSIPSYSIQIFFSENHITFYPNFEERSQRILFEFLSNLEECVKKNTRLRTVYFHNFARFDGIFILRYYADRGNKYKIKPLVRNHKLYELKVYIGENLFLRFRDSCTLLPISLASLGRTLCPELGPKGSIPHDDLVVSDLQVNSEDFINYLRQDILILGGVMLKAQEINWSKYQIDIEDVMTVSALSLKIFRKKYFDDNTFHINIPTRNQDTFIRRGYYGGHVDVYKPYGENLYYYDVNSLYPFIMKSYPMPCGVPVWKNNLEGVGLDSLFGFIEAYVVCPTSISHPFLPYKDKFGTLLFPTGKFIGVFYSEELKFARDLGYQIIPLRGYLFEKKSSPFESFISDLYESRLEAKKAGDEPMTFIYKILMNSLYGRFGMNPESTVTEICNQKKYEELMKMDNFQFAEKLTDHYYIVNYITNSSFVDDDDWKAPKMSVVQLVAAITACARIHMYPHISRPDCYYTDTDSIVLGSPLSDDLVSSIELGKFKLEYHVKRGIFLAPKSYMLDIEDDRHIIKHKGPAKDLVTLEWFQKKFADLSLTKQIPIHANFRIDWKKLQIGRKDIIIKLGLPQSLKRENVYDSNNVWIDTRPINVIDLGTQDATTILKYELLRKNGESVSQSTTEGQKTTTVQPTLYNTKAKAKKAKKDHDNSSPDRPKPDE</sequence>
<evidence type="ECO:0000256" key="2">
    <source>
        <dbReference type="ARBA" id="ARBA00022679"/>
    </source>
</evidence>
<reference evidence="11 12" key="1">
    <citation type="submission" date="2024-11" db="EMBL/GenBank/DDBJ databases">
        <title>A near-complete genome assembly of Cinchona calisaya.</title>
        <authorList>
            <person name="Lian D.C."/>
            <person name="Zhao X.W."/>
            <person name="Wei L."/>
        </authorList>
    </citation>
    <scope>NUCLEOTIDE SEQUENCE [LARGE SCALE GENOMIC DNA]</scope>
    <source>
        <tissue evidence="11">Nenye</tissue>
    </source>
</reference>
<feature type="compositionally biased region" description="Basic and acidic residues" evidence="9">
    <location>
        <begin position="724"/>
        <end position="738"/>
    </location>
</feature>
<evidence type="ECO:0000256" key="1">
    <source>
        <dbReference type="ARBA" id="ARBA00005755"/>
    </source>
</evidence>
<evidence type="ECO:0000256" key="7">
    <source>
        <dbReference type="ARBA" id="ARBA00049244"/>
    </source>
</evidence>
<evidence type="ECO:0000313" key="11">
    <source>
        <dbReference type="EMBL" id="KAL3537038.1"/>
    </source>
</evidence>
<name>A0ABD3B0P1_9GENT</name>
<evidence type="ECO:0000256" key="3">
    <source>
        <dbReference type="ARBA" id="ARBA00022695"/>
    </source>
</evidence>
<accession>A0ABD3B0P1</accession>
<dbReference type="PANTHER" id="PTHR33568:SF3">
    <property type="entry name" value="DNA-DIRECTED DNA POLYMERASE"/>
    <property type="match status" value="1"/>
</dbReference>
<keyword evidence="3 8" id="KW-0548">Nucleotidyltransferase</keyword>
<dbReference type="PROSITE" id="PS00116">
    <property type="entry name" value="DNA_POLYMERASE_B"/>
    <property type="match status" value="1"/>
</dbReference>
<dbReference type="EMBL" id="JBJUIK010000001">
    <property type="protein sequence ID" value="KAL3537038.1"/>
    <property type="molecule type" value="Genomic_DNA"/>
</dbReference>
<feature type="domain" description="DNA-directed DNA polymerase family B mitochondria/virus" evidence="10">
    <location>
        <begin position="224"/>
        <end position="535"/>
    </location>
</feature>
<dbReference type="InterPro" id="IPR023211">
    <property type="entry name" value="DNA_pol_palm_dom_sf"/>
</dbReference>
<dbReference type="InterPro" id="IPR017964">
    <property type="entry name" value="DNA-dir_DNA_pol_B_CS"/>
</dbReference>
<dbReference type="SUPFAM" id="SSF53098">
    <property type="entry name" value="Ribonuclease H-like"/>
    <property type="match status" value="1"/>
</dbReference>
<evidence type="ECO:0000313" key="12">
    <source>
        <dbReference type="Proteomes" id="UP001630127"/>
    </source>
</evidence>
<protein>
    <recommendedName>
        <fullName evidence="8">DNA polymerase</fullName>
        <ecNumber evidence="8">2.7.7.7</ecNumber>
    </recommendedName>
</protein>
<dbReference type="GO" id="GO:0003887">
    <property type="term" value="F:DNA-directed DNA polymerase activity"/>
    <property type="evidence" value="ECO:0007669"/>
    <property type="project" value="UniProtKB-KW"/>
</dbReference>
<comment type="catalytic activity">
    <reaction evidence="7 8">
        <text>DNA(n) + a 2'-deoxyribonucleoside 5'-triphosphate = DNA(n+1) + diphosphate</text>
        <dbReference type="Rhea" id="RHEA:22508"/>
        <dbReference type="Rhea" id="RHEA-COMP:17339"/>
        <dbReference type="Rhea" id="RHEA-COMP:17340"/>
        <dbReference type="ChEBI" id="CHEBI:33019"/>
        <dbReference type="ChEBI" id="CHEBI:61560"/>
        <dbReference type="ChEBI" id="CHEBI:173112"/>
        <dbReference type="EC" id="2.7.7.7"/>
    </reaction>
</comment>
<dbReference type="EC" id="2.7.7.7" evidence="8"/>
<dbReference type="GO" id="GO:0003677">
    <property type="term" value="F:DNA binding"/>
    <property type="evidence" value="ECO:0007669"/>
    <property type="project" value="UniProtKB-KW"/>
</dbReference>
<dbReference type="InterPro" id="IPR043502">
    <property type="entry name" value="DNA/RNA_pol_sf"/>
</dbReference>
<dbReference type="PANTHER" id="PTHR33568">
    <property type="entry name" value="DNA POLYMERASE"/>
    <property type="match status" value="1"/>
</dbReference>
<dbReference type="AlphaFoldDB" id="A0ABD3B0P1"/>
<proteinExistence type="inferred from homology"/>
<comment type="similarity">
    <text evidence="1 8">Belongs to the DNA polymerase type-B family.</text>
</comment>
<keyword evidence="6 8" id="KW-0238">DNA-binding</keyword>
<dbReference type="SMART" id="SM00486">
    <property type="entry name" value="POLBc"/>
    <property type="match status" value="1"/>
</dbReference>
<keyword evidence="5 8" id="KW-0239">DNA-directed DNA polymerase</keyword>
<dbReference type="Pfam" id="PF03175">
    <property type="entry name" value="DNA_pol_B_2"/>
    <property type="match status" value="2"/>
</dbReference>
<evidence type="ECO:0000256" key="9">
    <source>
        <dbReference type="SAM" id="MobiDB-lite"/>
    </source>
</evidence>
<feature type="domain" description="DNA-directed DNA polymerase family B mitochondria/virus" evidence="10">
    <location>
        <begin position="126"/>
        <end position="214"/>
    </location>
</feature>
<dbReference type="Proteomes" id="UP001630127">
    <property type="component" value="Unassembled WGS sequence"/>
</dbReference>
<dbReference type="InterPro" id="IPR036397">
    <property type="entry name" value="RNaseH_sf"/>
</dbReference>
<dbReference type="Gene3D" id="3.30.420.10">
    <property type="entry name" value="Ribonuclease H-like superfamily/Ribonuclease H"/>
    <property type="match status" value="1"/>
</dbReference>
<gene>
    <name evidence="11" type="ORF">ACH5RR_000404</name>
</gene>
<dbReference type="Gene3D" id="3.90.1600.10">
    <property type="entry name" value="Palm domain of DNA polymerase"/>
    <property type="match status" value="2"/>
</dbReference>
<dbReference type="GO" id="GO:0006260">
    <property type="term" value="P:DNA replication"/>
    <property type="evidence" value="ECO:0007669"/>
    <property type="project" value="UniProtKB-KW"/>
</dbReference>
<evidence type="ECO:0000256" key="4">
    <source>
        <dbReference type="ARBA" id="ARBA00022705"/>
    </source>
</evidence>
<evidence type="ECO:0000256" key="5">
    <source>
        <dbReference type="ARBA" id="ARBA00022932"/>
    </source>
</evidence>